<dbReference type="PANTHER" id="PTHR23131">
    <property type="entry name" value="ENDORIBONUCLEASE LACTB2"/>
    <property type="match status" value="1"/>
</dbReference>
<evidence type="ECO:0000259" key="1">
    <source>
        <dbReference type="SMART" id="SM00849"/>
    </source>
</evidence>
<dbReference type="Gene3D" id="3.60.15.10">
    <property type="entry name" value="Ribonuclease Z/Hydroxyacylglutathione hydrolase-like"/>
    <property type="match status" value="1"/>
</dbReference>
<dbReference type="InterPro" id="IPR036866">
    <property type="entry name" value="RibonucZ/Hydroxyglut_hydro"/>
</dbReference>
<dbReference type="OrthoDB" id="2971563at2"/>
<dbReference type="InterPro" id="IPR050662">
    <property type="entry name" value="Sec-metab_biosynth-thioest"/>
</dbReference>
<dbReference type="Proteomes" id="UP000294650">
    <property type="component" value="Unassembled WGS sequence"/>
</dbReference>
<dbReference type="Pfam" id="PF00753">
    <property type="entry name" value="Lactamase_B"/>
    <property type="match status" value="1"/>
</dbReference>
<feature type="domain" description="Metallo-beta-lactamase" evidence="1">
    <location>
        <begin position="20"/>
        <end position="233"/>
    </location>
</feature>
<protein>
    <submittedName>
        <fullName evidence="2">Glyoxylase-like metal-dependent hydrolase (Beta-lactamase superfamily II)</fullName>
    </submittedName>
</protein>
<evidence type="ECO:0000313" key="3">
    <source>
        <dbReference type="Proteomes" id="UP000294650"/>
    </source>
</evidence>
<sequence>MPVKEQIYQLTLPTPYAVGDVHVYVVKGEALTLIDAGVNTDEAWEHFETKLKQIGYRPEDIEQIILTHHHPDHTGLVNRFDYADGIYAHHLVDQWLRRDPEFMNHYVAFFTELYHSFGVPKEFISLERRAKTTLRLSGRGKLTDTLKEGDSLPGHPNWKVLETPGHAQSHLSFFNEHTGELLGGDHILYHISSNPLLEPPIKPGGERPKPMLQYRESMQRFNHYTVGKVFPGHGKVFEGVENLINQRIKKQEERAEKVYQMIQQQPLSPFEICKRLFPKQYDTQFDLTLSETVGQLDFLEAQGKVKQVTEDEHILYAVS</sequence>
<reference evidence="2 3" key="1">
    <citation type="submission" date="2019-03" db="EMBL/GenBank/DDBJ databases">
        <title>Genomic Encyclopedia of Type Strains, Phase IV (KMG-IV): sequencing the most valuable type-strain genomes for metagenomic binning, comparative biology and taxonomic classification.</title>
        <authorList>
            <person name="Goeker M."/>
        </authorList>
    </citation>
    <scope>NUCLEOTIDE SEQUENCE [LARGE SCALE GENOMIC DNA]</scope>
    <source>
        <strain evidence="2 3">DSM 25894</strain>
    </source>
</reference>
<dbReference type="GO" id="GO:0016787">
    <property type="term" value="F:hydrolase activity"/>
    <property type="evidence" value="ECO:0007669"/>
    <property type="project" value="UniProtKB-KW"/>
</dbReference>
<keyword evidence="3" id="KW-1185">Reference proteome</keyword>
<proteinExistence type="predicted"/>
<comment type="caution">
    <text evidence="2">The sequence shown here is derived from an EMBL/GenBank/DDBJ whole genome shotgun (WGS) entry which is preliminary data.</text>
</comment>
<organism evidence="2 3">
    <name type="scientific">Melghiribacillus thermohalophilus</name>
    <dbReference type="NCBI Taxonomy" id="1324956"/>
    <lineage>
        <taxon>Bacteria</taxon>
        <taxon>Bacillati</taxon>
        <taxon>Bacillota</taxon>
        <taxon>Bacilli</taxon>
        <taxon>Bacillales</taxon>
        <taxon>Bacillaceae</taxon>
        <taxon>Melghiribacillus</taxon>
    </lineage>
</organism>
<gene>
    <name evidence="2" type="ORF">EDD68_103217</name>
</gene>
<keyword evidence="2" id="KW-0378">Hydrolase</keyword>
<dbReference type="SUPFAM" id="SSF56281">
    <property type="entry name" value="Metallo-hydrolase/oxidoreductase"/>
    <property type="match status" value="1"/>
</dbReference>
<name>A0A4R3NEL6_9BACI</name>
<evidence type="ECO:0000313" key="2">
    <source>
        <dbReference type="EMBL" id="TCT25662.1"/>
    </source>
</evidence>
<dbReference type="AlphaFoldDB" id="A0A4R3NEL6"/>
<accession>A0A4R3NEL6</accession>
<dbReference type="RefSeq" id="WP_132371086.1">
    <property type="nucleotide sequence ID" value="NZ_SMAN01000003.1"/>
</dbReference>
<dbReference type="InterPro" id="IPR001279">
    <property type="entry name" value="Metallo-B-lactamas"/>
</dbReference>
<dbReference type="EMBL" id="SMAN01000003">
    <property type="protein sequence ID" value="TCT25662.1"/>
    <property type="molecule type" value="Genomic_DNA"/>
</dbReference>
<dbReference type="PANTHER" id="PTHR23131:SF4">
    <property type="entry name" value="METALLO-BETA-LACTAMASE SUPERFAMILY POTEIN"/>
    <property type="match status" value="1"/>
</dbReference>
<dbReference type="SMART" id="SM00849">
    <property type="entry name" value="Lactamase_B"/>
    <property type="match status" value="1"/>
</dbReference>